<sequence length="191" mass="19730">MRHRFALVALLGPGCGSDRARRPALSSASAPVQLLPAALPPPAPPPPTPEQSVVVDAAEYGNGEALLGVEGSEADPPPTAGQAVSRAGRPTVARAPAARGAATKWCDVVGKRVTTGDCGRLREQRDALQDGVGGMDVPPSMFVGDRVDLLLVVGRVARAGRARGAWWTTWSAGPGSCGSTALKSVRSWPRR</sequence>
<organism evidence="2">
    <name type="scientific">uncultured Sphingomonadaceae bacterium</name>
    <dbReference type="NCBI Taxonomy" id="169976"/>
    <lineage>
        <taxon>Bacteria</taxon>
        <taxon>Pseudomonadati</taxon>
        <taxon>Pseudomonadota</taxon>
        <taxon>Alphaproteobacteria</taxon>
        <taxon>Sphingomonadales</taxon>
        <taxon>Sphingomonadaceae</taxon>
        <taxon>environmental samples</taxon>
    </lineage>
</organism>
<name>A0A6J4RVP0_9SPHN</name>
<dbReference type="AlphaFoldDB" id="A0A6J4RVP0"/>
<evidence type="ECO:0000313" key="2">
    <source>
        <dbReference type="EMBL" id="CAA9482295.1"/>
    </source>
</evidence>
<reference evidence="2" key="1">
    <citation type="submission" date="2020-02" db="EMBL/GenBank/DDBJ databases">
        <authorList>
            <person name="Meier V. D."/>
        </authorList>
    </citation>
    <scope>NUCLEOTIDE SEQUENCE</scope>
    <source>
        <strain evidence="2">AVDCRST_MAG39</strain>
    </source>
</reference>
<dbReference type="EMBL" id="CADCVW010000012">
    <property type="protein sequence ID" value="CAA9482295.1"/>
    <property type="molecule type" value="Genomic_DNA"/>
</dbReference>
<feature type="region of interest" description="Disordered" evidence="1">
    <location>
        <begin position="71"/>
        <end position="96"/>
    </location>
</feature>
<feature type="compositionally biased region" description="Low complexity" evidence="1">
    <location>
        <begin position="86"/>
        <end position="96"/>
    </location>
</feature>
<accession>A0A6J4RVP0</accession>
<evidence type="ECO:0000256" key="1">
    <source>
        <dbReference type="SAM" id="MobiDB-lite"/>
    </source>
</evidence>
<protein>
    <submittedName>
        <fullName evidence="2">Uncharacterized protein</fullName>
    </submittedName>
</protein>
<proteinExistence type="predicted"/>
<gene>
    <name evidence="2" type="ORF">AVDCRST_MAG39-342</name>
</gene>